<dbReference type="Proteomes" id="UP000318431">
    <property type="component" value="Unassembled WGS sequence"/>
</dbReference>
<dbReference type="PANTHER" id="PTHR19328:SF55">
    <property type="entry name" value="BLR6566 PROTEIN"/>
    <property type="match status" value="1"/>
</dbReference>
<evidence type="ECO:0000259" key="1">
    <source>
        <dbReference type="Pfam" id="PF22807"/>
    </source>
</evidence>
<feature type="domain" description="Pyrroloquinoline quinone-dependent pyranose dehydrogenase beta-propeller" evidence="1">
    <location>
        <begin position="330"/>
        <end position="439"/>
    </location>
</feature>
<comment type="caution">
    <text evidence="2">The sequence shown here is derived from an EMBL/GenBank/DDBJ whole genome shotgun (WGS) entry which is preliminary data.</text>
</comment>
<evidence type="ECO:0000313" key="2">
    <source>
        <dbReference type="EMBL" id="TWI70032.1"/>
    </source>
</evidence>
<keyword evidence="3" id="KW-1185">Reference proteome</keyword>
<dbReference type="EMBL" id="VLLB01000001">
    <property type="protein sequence ID" value="TWI70032.1"/>
    <property type="molecule type" value="Genomic_DNA"/>
</dbReference>
<evidence type="ECO:0000313" key="3">
    <source>
        <dbReference type="Proteomes" id="UP000318431"/>
    </source>
</evidence>
<organism evidence="2 3">
    <name type="scientific">Pseudoduganella lurida</name>
    <dbReference type="NCBI Taxonomy" id="1036180"/>
    <lineage>
        <taxon>Bacteria</taxon>
        <taxon>Pseudomonadati</taxon>
        <taxon>Pseudomonadota</taxon>
        <taxon>Betaproteobacteria</taxon>
        <taxon>Burkholderiales</taxon>
        <taxon>Oxalobacteraceae</taxon>
        <taxon>Telluria group</taxon>
        <taxon>Pseudoduganella</taxon>
    </lineage>
</organism>
<dbReference type="PANTHER" id="PTHR19328">
    <property type="entry name" value="HEDGEHOG-INTERACTING PROTEIN"/>
    <property type="match status" value="1"/>
</dbReference>
<gene>
    <name evidence="2" type="ORF">IP91_01110</name>
</gene>
<dbReference type="PROSITE" id="PS51257">
    <property type="entry name" value="PROKAR_LIPOPROTEIN"/>
    <property type="match status" value="1"/>
</dbReference>
<proteinExistence type="predicted"/>
<reference evidence="2 3" key="1">
    <citation type="journal article" date="2015" name="Stand. Genomic Sci.">
        <title>Genomic Encyclopedia of Bacterial and Archaeal Type Strains, Phase III: the genomes of soil and plant-associated and newly described type strains.</title>
        <authorList>
            <person name="Whitman W.B."/>
            <person name="Woyke T."/>
            <person name="Klenk H.P."/>
            <person name="Zhou Y."/>
            <person name="Lilburn T.G."/>
            <person name="Beck B.J."/>
            <person name="De Vos P."/>
            <person name="Vandamme P."/>
            <person name="Eisen J.A."/>
            <person name="Garrity G."/>
            <person name="Hugenholtz P."/>
            <person name="Kyrpides N.C."/>
        </authorList>
    </citation>
    <scope>NUCLEOTIDE SEQUENCE [LARGE SCALE GENOMIC DNA]</scope>
    <source>
        <strain evidence="2 3">CGMCC 1.10822</strain>
    </source>
</reference>
<dbReference type="SUPFAM" id="SSF50952">
    <property type="entry name" value="Soluble quinoprotein glucose dehydrogenase"/>
    <property type="match status" value="1"/>
</dbReference>
<dbReference type="InterPro" id="IPR054539">
    <property type="entry name" value="Beta-prop_PDH"/>
</dbReference>
<sequence>MAKYKKTWQCALGVAAGMSLLLSGCGDNERVDPSKQIGANPELPKSQNFLVPPMQVPGGVGWQGNAAPKVADGLQIEKIASNLLHPRQLLVLPNQDVLVVEGNGPGQEAVTTPKQVIAGIVKNRSGKGGKGGNRVTLLRKKPGATGEWEQHVYIENLHSPFGIQLVGDTLFVANTGNIMKYRYTPGETKMSDPGTELGDLPSTVNHHWTKALLASPDGKKLYVGSGSNSNITENGLDVEYRRAAVLEVDAATGASRVFASGLRNPTGLQWEPQSGKLWAIVNERDEIGADLVPDYMTSVQERGFYGWPYSYFGQHVDSRVKPQRPDLVKKAIKPDYALGSHVAALGLLFYTGTGLPEKYRSGAFVAEHGSWDRSPLSGYQIVYVPFQNGMPTGAAQPVVTGFHSADEKDLYGAPVGMAQDAEGALLFADDVGNVIWRVTAKK</sequence>
<dbReference type="Pfam" id="PF22807">
    <property type="entry name" value="TrAA12"/>
    <property type="match status" value="2"/>
</dbReference>
<dbReference type="InterPro" id="IPR011041">
    <property type="entry name" value="Quinoprot_gluc/sorb_DH_b-prop"/>
</dbReference>
<dbReference type="RefSeq" id="WP_199754492.1">
    <property type="nucleotide sequence ID" value="NZ_VLLB01000001.1"/>
</dbReference>
<dbReference type="AlphaFoldDB" id="A0A562RLY2"/>
<feature type="domain" description="Pyrroloquinoline quinone-dependent pyranose dehydrogenase beta-propeller" evidence="1">
    <location>
        <begin position="147"/>
        <end position="288"/>
    </location>
</feature>
<protein>
    <submittedName>
        <fullName evidence="2">Glucose/arabinose dehydrogenase</fullName>
    </submittedName>
</protein>
<dbReference type="Gene3D" id="2.120.10.30">
    <property type="entry name" value="TolB, C-terminal domain"/>
    <property type="match status" value="1"/>
</dbReference>
<dbReference type="InterPro" id="IPR011042">
    <property type="entry name" value="6-blade_b-propeller_TolB-like"/>
</dbReference>
<name>A0A562RLY2_9BURK</name>
<accession>A0A562RLY2</accession>